<gene>
    <name evidence="2" type="ORF">ABQJ56_12655</name>
</gene>
<dbReference type="Proteomes" id="UP001556170">
    <property type="component" value="Unassembled WGS sequence"/>
</dbReference>
<keyword evidence="1" id="KW-0472">Membrane</keyword>
<organism evidence="2 3">
    <name type="scientific">Rhodanobacter geophilus</name>
    <dbReference type="NCBI Taxonomy" id="3162488"/>
    <lineage>
        <taxon>Bacteria</taxon>
        <taxon>Pseudomonadati</taxon>
        <taxon>Pseudomonadota</taxon>
        <taxon>Gammaproteobacteria</taxon>
        <taxon>Lysobacterales</taxon>
        <taxon>Rhodanobacteraceae</taxon>
        <taxon>Rhodanobacter</taxon>
    </lineage>
</organism>
<keyword evidence="3" id="KW-1185">Reference proteome</keyword>
<comment type="caution">
    <text evidence="2">The sequence shown here is derived from an EMBL/GenBank/DDBJ whole genome shotgun (WGS) entry which is preliminary data.</text>
</comment>
<accession>A0ABV3QRG1</accession>
<keyword evidence="1" id="KW-1133">Transmembrane helix</keyword>
<sequence>MPAPRTEPAPSEAGGRWYRQPILWLGLVVFVASMIGCAWIIVASSRSADLPLETPHTVFGVPTSARSSHAGPP</sequence>
<protein>
    <submittedName>
        <fullName evidence="2">Uncharacterized protein</fullName>
    </submittedName>
</protein>
<dbReference type="RefSeq" id="WP_367845364.1">
    <property type="nucleotide sequence ID" value="NZ_JBFOHL010000010.1"/>
</dbReference>
<evidence type="ECO:0000256" key="1">
    <source>
        <dbReference type="SAM" id="Phobius"/>
    </source>
</evidence>
<name>A0ABV3QRG1_9GAMM</name>
<feature type="transmembrane region" description="Helical" evidence="1">
    <location>
        <begin position="22"/>
        <end position="42"/>
    </location>
</feature>
<dbReference type="EMBL" id="JBFOHL010000010">
    <property type="protein sequence ID" value="MEW9625074.1"/>
    <property type="molecule type" value="Genomic_DNA"/>
</dbReference>
<keyword evidence="1" id="KW-0812">Transmembrane</keyword>
<reference evidence="2 3" key="1">
    <citation type="submission" date="2024-06" db="EMBL/GenBank/DDBJ databases">
        <authorList>
            <person name="Woo H."/>
        </authorList>
    </citation>
    <scope>NUCLEOTIDE SEQUENCE [LARGE SCALE GENOMIC DNA]</scope>
    <source>
        <strain evidence="2 3">S2-g</strain>
    </source>
</reference>
<proteinExistence type="predicted"/>
<evidence type="ECO:0000313" key="2">
    <source>
        <dbReference type="EMBL" id="MEW9625074.1"/>
    </source>
</evidence>
<evidence type="ECO:0000313" key="3">
    <source>
        <dbReference type="Proteomes" id="UP001556170"/>
    </source>
</evidence>